<keyword evidence="8" id="KW-1133">Transmembrane helix</keyword>
<evidence type="ECO:0000256" key="3">
    <source>
        <dbReference type="ARBA" id="ARBA00022670"/>
    </source>
</evidence>
<dbReference type="GO" id="GO:0046872">
    <property type="term" value="F:metal ion binding"/>
    <property type="evidence" value="ECO:0007669"/>
    <property type="project" value="UniProtKB-KW"/>
</dbReference>
<keyword evidence="12" id="KW-1185">Reference proteome</keyword>
<feature type="transmembrane region" description="Helical" evidence="8">
    <location>
        <begin position="42"/>
        <end position="62"/>
    </location>
</feature>
<evidence type="ECO:0008006" key="13">
    <source>
        <dbReference type="Google" id="ProtNLM"/>
    </source>
</evidence>
<evidence type="ECO:0000256" key="1">
    <source>
        <dbReference type="ARBA" id="ARBA00001947"/>
    </source>
</evidence>
<evidence type="ECO:0000256" key="2">
    <source>
        <dbReference type="ARBA" id="ARBA00007357"/>
    </source>
</evidence>
<dbReference type="Pfam" id="PF05649">
    <property type="entry name" value="Peptidase_M13_N"/>
    <property type="match status" value="1"/>
</dbReference>
<comment type="caution">
    <text evidence="11">The sequence shown here is derived from an EMBL/GenBank/DDBJ whole genome shotgun (WGS) entry which is preliminary data.</text>
</comment>
<dbReference type="Gene3D" id="3.40.390.10">
    <property type="entry name" value="Collagenase (Catalytic Domain)"/>
    <property type="match status" value="1"/>
</dbReference>
<keyword evidence="6" id="KW-0862">Zinc</keyword>
<comment type="similarity">
    <text evidence="2">Belongs to the peptidase M13 family.</text>
</comment>
<dbReference type="InterPro" id="IPR008753">
    <property type="entry name" value="Peptidase_M13_N"/>
</dbReference>
<dbReference type="CDD" id="cd08662">
    <property type="entry name" value="M13"/>
    <property type="match status" value="1"/>
</dbReference>
<dbReference type="EMBL" id="CAXKWB010010902">
    <property type="protein sequence ID" value="CAL4099551.1"/>
    <property type="molecule type" value="Genomic_DNA"/>
</dbReference>
<evidence type="ECO:0000256" key="5">
    <source>
        <dbReference type="ARBA" id="ARBA00022801"/>
    </source>
</evidence>
<keyword evidence="7" id="KW-0482">Metalloprotease</keyword>
<dbReference type="Gene3D" id="1.10.1380.10">
    <property type="entry name" value="Neutral endopeptidase , domain2"/>
    <property type="match status" value="1"/>
</dbReference>
<dbReference type="InterPro" id="IPR024079">
    <property type="entry name" value="MetalloPept_cat_dom_sf"/>
</dbReference>
<comment type="cofactor">
    <cofactor evidence="1">
        <name>Zn(2+)</name>
        <dbReference type="ChEBI" id="CHEBI:29105"/>
    </cofactor>
</comment>
<evidence type="ECO:0000313" key="12">
    <source>
        <dbReference type="Proteomes" id="UP001497623"/>
    </source>
</evidence>
<evidence type="ECO:0000256" key="7">
    <source>
        <dbReference type="ARBA" id="ARBA00023049"/>
    </source>
</evidence>
<evidence type="ECO:0000259" key="10">
    <source>
        <dbReference type="Pfam" id="PF05649"/>
    </source>
</evidence>
<reference evidence="11 12" key="1">
    <citation type="submission" date="2024-05" db="EMBL/GenBank/DDBJ databases">
        <authorList>
            <person name="Wallberg A."/>
        </authorList>
    </citation>
    <scope>NUCLEOTIDE SEQUENCE [LARGE SCALE GENOMIC DNA]</scope>
</reference>
<evidence type="ECO:0000313" key="11">
    <source>
        <dbReference type="EMBL" id="CAL4099551.1"/>
    </source>
</evidence>
<dbReference type="Pfam" id="PF01431">
    <property type="entry name" value="Peptidase_M13"/>
    <property type="match status" value="1"/>
</dbReference>
<evidence type="ECO:0000256" key="4">
    <source>
        <dbReference type="ARBA" id="ARBA00022723"/>
    </source>
</evidence>
<feature type="domain" description="Peptidase M13 N-terminal" evidence="10">
    <location>
        <begin position="147"/>
        <end position="545"/>
    </location>
</feature>
<proteinExistence type="inferred from homology"/>
<dbReference type="GO" id="GO:0005886">
    <property type="term" value="C:plasma membrane"/>
    <property type="evidence" value="ECO:0007669"/>
    <property type="project" value="TreeGrafter"/>
</dbReference>
<dbReference type="GO" id="GO:0004222">
    <property type="term" value="F:metalloendopeptidase activity"/>
    <property type="evidence" value="ECO:0007669"/>
    <property type="project" value="InterPro"/>
</dbReference>
<gene>
    <name evidence="11" type="ORF">MNOR_LOCUS16523</name>
</gene>
<dbReference type="PANTHER" id="PTHR11733">
    <property type="entry name" value="ZINC METALLOPROTEASE FAMILY M13 NEPRILYSIN-RELATED"/>
    <property type="match status" value="1"/>
</dbReference>
<dbReference type="InterPro" id="IPR042089">
    <property type="entry name" value="Peptidase_M13_dom_2"/>
</dbReference>
<keyword evidence="4" id="KW-0479">Metal-binding</keyword>
<dbReference type="AlphaFoldDB" id="A0AAV2QUK0"/>
<dbReference type="PRINTS" id="PR00786">
    <property type="entry name" value="NEPRILYSIN"/>
</dbReference>
<evidence type="ECO:0000256" key="8">
    <source>
        <dbReference type="SAM" id="Phobius"/>
    </source>
</evidence>
<dbReference type="PANTHER" id="PTHR11733:SF237">
    <property type="entry name" value="NEPRILYSIN-LIKE 4"/>
    <property type="match status" value="1"/>
</dbReference>
<dbReference type="InterPro" id="IPR018497">
    <property type="entry name" value="Peptidase_M13_C"/>
</dbReference>
<dbReference type="InterPro" id="IPR000718">
    <property type="entry name" value="Peptidase_M13"/>
</dbReference>
<dbReference type="Proteomes" id="UP001497623">
    <property type="component" value="Unassembled WGS sequence"/>
</dbReference>
<dbReference type="SUPFAM" id="SSF55486">
    <property type="entry name" value="Metalloproteases ('zincins'), catalytic domain"/>
    <property type="match status" value="1"/>
</dbReference>
<accession>A0AAV2QUK0</accession>
<evidence type="ECO:0000259" key="9">
    <source>
        <dbReference type="Pfam" id="PF01431"/>
    </source>
</evidence>
<organism evidence="11 12">
    <name type="scientific">Meganyctiphanes norvegica</name>
    <name type="common">Northern krill</name>
    <name type="synonym">Thysanopoda norvegica</name>
    <dbReference type="NCBI Taxonomy" id="48144"/>
    <lineage>
        <taxon>Eukaryota</taxon>
        <taxon>Metazoa</taxon>
        <taxon>Ecdysozoa</taxon>
        <taxon>Arthropoda</taxon>
        <taxon>Crustacea</taxon>
        <taxon>Multicrustacea</taxon>
        <taxon>Malacostraca</taxon>
        <taxon>Eumalacostraca</taxon>
        <taxon>Eucarida</taxon>
        <taxon>Euphausiacea</taxon>
        <taxon>Euphausiidae</taxon>
        <taxon>Meganyctiphanes</taxon>
    </lineage>
</organism>
<dbReference type="PROSITE" id="PS51885">
    <property type="entry name" value="NEPRILYSIN"/>
    <property type="match status" value="1"/>
</dbReference>
<keyword evidence="8" id="KW-0812">Transmembrane</keyword>
<feature type="domain" description="Peptidase M13 C-terminal" evidence="9">
    <location>
        <begin position="605"/>
        <end position="815"/>
    </location>
</feature>
<feature type="non-terminal residue" evidence="11">
    <location>
        <position position="1"/>
    </location>
</feature>
<keyword evidence="3" id="KW-0645">Protease</keyword>
<sequence length="817" mass="91981">SGRKLHLTGIRMELGNSTTELVGQERAGIRTMLKNRTRLEKGLAVVSAVTLLACAALVAVVATTGSPAQEVKTLIIEPSVISPSAPVDKILSNEKIPVPETPKQKSYRLPVYRSKLEDGTQEDICSTPECVLAAADFIQAMDTSFDPCDNFYKFACNGWKDKHPIPETSSRWSQFNVLDVELSNALSTILQETINEDDPLPLNQAKRFFNGCMNETQLESHGVVPLSQMLTTLFGGWPMADNTWQGDAFSWTEVTAHGREILGDDYFINVWVFADQKDTFKTAIYIDQTSLSMPRSVLISPDSYKERFEAYKTYIKTTATILAESLGQEVDTDMLDADVEAMVDFEMSLANITTPSEERRDADRMYNPMTVSELSVLTDDSNLDWQHYLTDVFSSAGITIDDNTRVIVQERQYLHLLTKLIEQTDSRVIANYLNWRHVKSLGDETNQAMRDASFQYQMVASGVTAPEPRWQQCSNKANNLLGFALGTKYIDGYFSQQAKDEANEMVEDIRSAFEDILDVNEWMDEETKPKAVEKAEAISKFIAYPDWYGNNSALEHFYAGLDGISEIDHFNNEMVLRSWTSEGELDDFGNPTDRTQWWGPPTIVNAWYMPEFNSITFPAGILQPPFYRANSLQALNYGGIGQVIGHEITHGFDDQGRQNDKDGNAIPWWNNATLDAFKVKAQCIIDQYTNYKVPEIDEYIPDAHLNGINTQGENIADNGGIREAYMAYQKYIERNGPEPRLPGLEQYSPEQLFFLSNANIWCGAITKEGLLNQVLTDPHSPSDFRVIGPMSNMEEFSQLWSCPAGSPMNRDNKCVVW</sequence>
<keyword evidence="5" id="KW-0378">Hydrolase</keyword>
<keyword evidence="8" id="KW-0472">Membrane</keyword>
<protein>
    <recommendedName>
        <fullName evidence="13">Endothelin-converting enzyme 1</fullName>
    </recommendedName>
</protein>
<evidence type="ECO:0000256" key="6">
    <source>
        <dbReference type="ARBA" id="ARBA00022833"/>
    </source>
</evidence>
<name>A0AAV2QUK0_MEGNR</name>
<dbReference type="GO" id="GO:0016485">
    <property type="term" value="P:protein processing"/>
    <property type="evidence" value="ECO:0007669"/>
    <property type="project" value="TreeGrafter"/>
</dbReference>